<accession>A0A7I4YPY0</accession>
<proteinExistence type="predicted"/>
<protein>
    <submittedName>
        <fullName evidence="2">F-box domain-containing protein</fullName>
    </submittedName>
</protein>
<reference evidence="2" key="1">
    <citation type="submission" date="2020-12" db="UniProtKB">
        <authorList>
            <consortium name="WormBaseParasite"/>
        </authorList>
    </citation>
    <scope>IDENTIFICATION</scope>
    <source>
        <strain evidence="2">MHco3</strain>
    </source>
</reference>
<keyword evidence="1" id="KW-1185">Reference proteome</keyword>
<evidence type="ECO:0000313" key="1">
    <source>
        <dbReference type="Proteomes" id="UP000025227"/>
    </source>
</evidence>
<evidence type="ECO:0000313" key="2">
    <source>
        <dbReference type="WBParaSite" id="HCON_00121890-00001"/>
    </source>
</evidence>
<dbReference type="Proteomes" id="UP000025227">
    <property type="component" value="Unplaced"/>
</dbReference>
<sequence>MAKCCFENALRHKPGSFLLNSAKRCLHAGLNRRPSVYETDALPLSYRGALDHLILRMKWFCEKCSLRLMAKCCFENALRHKPGSFLLNSAKRCLHAGLNRRPSVYETDALPLSYRGALDHLILRMKWFCEKCSLRLMAKCCFENALRHKPGSFLLNSAKRCLHAGLNRRPSVYETDALPLSYRGALDHLILRMKWFCEKCSLRLMAKCCFENALRHKPGSFLLNSAKRCLHAGLNRRPSVYETDALPLSYRGALDHLILRMKWFCEKCSLRLMAKCCFENALRHKPGSFLLNSAKRCLHAGLNRRPSVYETDALPLSYRGALDHLILRMKWFCEKCSLRLMAKCCFENALRHKPGSFLLNSAKRCLHAGLNRRPSVYETDALPLSYRGALDHLILRMKWFCEKCSLRLMAKCCFENALRHKPGSFLLNSAKRCLHAGLNRRPSVYETDALPLSYRGALDHLILRMKWFCEKCSLRLMAKCCFENALRHKPGSFLLNSAKRCLHAGLNRRPSVYETDALPLSYRGALDHLILRMKWFCEKCSLRLMAKCCFENALRHKPGSFLLNSAKRCLHAGLNRRPSVYETDALPLSYRGALDHLILRMKWFCEKCSLRLMAKCCFENALRHKPGSFLLNSAKRCLHAGLNRRPSVYETDALPLSYRGALDHLILRMKWFCEKCSLRLMAKCCFENALRHKPGSFLLNSAKRCLHAGLNRRPSVYETDALPLSYRGALDHLILRMKWFCEKCSLRLMAKCCFENALRHKPGSFLLNSAKRCLHAGLNRRPSVYETDALPLSYRGALDHLILRMKWFCEKCSLRLMAKCCFENALRHKPGSFLLNSAKRCLHAGLNRRPSVYETDALPLSYRGALDHLILRMKWFCEKCSLRLMAKCCFENALRHKPGSFLLNSAKRCLHAGLNRRPSVYETDALPLSYRGALDHLILRMKWFCEKCSLRLMAKCCFENALRHKPGSFLLNSAKRCLHAGLNRRPSVYETDALPLSYRGALDHLILRMKWFCEKCSLRLMAKCCFENALRHKPGSFLLNSAKRCLHAGLNRRPSVYETDALPLSYRGALDHLILRMKWFCEKCSLRLMAKCCFENALRHKPGSFLLNSAKRCLHAGLNRRPSVYETDALPLSYRGALDHLILRMKWFCEKCSLRLMAKCCFENALRHKPGSFLLNSAKRCLHAGLNRRPSVYETDALPLSYRGALDHLILRMKWFCEKCSLRLMAKCCFENALRHKPGSFLLNSAKRCLHAGLNRRPSVYETDALPLSYRGALDHLILRMKWFCEKCSLRLMAKCCFENALRHKPGSFLLNSAKRCLHAGLNRRPSVYETDALPLSYRGALDHLILRMKWFCEKCSLRLMAKCCFENALRHKPGSFLLNSAKRCLHAGLNRRPSVYETDALPLSYRGALDHLILRMKWFCEKCSLRLMAKCCFENALRHKPGSFLLNSAKRCLHAGLNRRPSVYETDALPLSYRGALDHLILRMKWFCEKCSLRLMAKCCFENALRHKPGSFLLNSAKRCLHAGLNRRPSVYETDALPLSYRGALDHLILRMKWFCEKCSLRLMAKCCFENALRHKPGSFLLNSAKRCLHAGLNRRPSVYETDALPLSYRGALDHLILRMKWFCEKCSLRLMAKCCFENALRHKPGSFLLNSAKRCLHAGLNRRPSVYETDALPLSYRGALDHLILRMKWFCEKCSLRLMAKCCFENALRHKPGSFLLNSAKRCLHAGLNRRPSVYETDALPLSYRGALDHLILRMKWFCEKCSLRLMAKCCFENALRHKPGSFLLNSAKRCLHAGLNRRPSVYETDALPLSYRGALDHLILRMKWFCEKCSLRLMAKCCFENALRHKPGSFLLNSAKRCLHAGLNRRPSVYETDALPLSYRGALDHLILRMK</sequence>
<dbReference type="OMA" id="VCHSARL"/>
<organism evidence="1 2">
    <name type="scientific">Haemonchus contortus</name>
    <name type="common">Barber pole worm</name>
    <dbReference type="NCBI Taxonomy" id="6289"/>
    <lineage>
        <taxon>Eukaryota</taxon>
        <taxon>Metazoa</taxon>
        <taxon>Ecdysozoa</taxon>
        <taxon>Nematoda</taxon>
        <taxon>Chromadorea</taxon>
        <taxon>Rhabditida</taxon>
        <taxon>Rhabditina</taxon>
        <taxon>Rhabditomorpha</taxon>
        <taxon>Strongyloidea</taxon>
        <taxon>Trichostrongylidae</taxon>
        <taxon>Haemonchus</taxon>
    </lineage>
</organism>
<dbReference type="WBParaSite" id="HCON_00121890-00001">
    <property type="protein sequence ID" value="HCON_00121890-00001"/>
    <property type="gene ID" value="HCON_00121890"/>
</dbReference>
<name>A0A7I4YPY0_HAECO</name>
<dbReference type="OrthoDB" id="10622184at2759"/>